<keyword evidence="2" id="KW-1185">Reference proteome</keyword>
<gene>
    <name evidence="1" type="ORF">K1T71_013495</name>
</gene>
<sequence length="481" mass="52554">MRHFIDDVSTPELTPERDPYSDDGEFGSDQEFEPNYDDTQIVLLASWVNIGHMLAGYAAGWTAPVLPMLRDPQQTILPYTLNHIQTSWIASLVFVGIIIGPFVFGSISNTKGRQPCLVIGGVITTTAFVMKTIPIDVWSLYAARIFMGLGMGIIITTNLIYLTEIASPNLRGTLLSTTGTSSSLGTLAVYCIAPYVPYAVTGYVGLIVSLIFTVGSAFLPETPVFYILIDQEAKAREILNDLDRPNDLEDLIATKVDPISLAQQIKRIFTVKSNRRATYILVALNTLQGLSGCNAVLFFSTTIFDMARTTHDSNISTIVIGLTLLFSSCLTPLIIGKSGRRMLLLISTAMCSVSLISLGACFYLDEIDHPYADSIEYLPILSLMTFLLSYNIGFAIIPATFTGEMFDSTVRGPGSSFTLIIGWMITFIITTTFAYTVSVVGAAVTFWVYASSCAVAFMFTVVFVPETKGKSLLEIQNLLSK</sequence>
<protein>
    <submittedName>
        <fullName evidence="1">Uncharacterized protein</fullName>
    </submittedName>
</protein>
<organism evidence="1 2">
    <name type="scientific">Dendrolimus kikuchii</name>
    <dbReference type="NCBI Taxonomy" id="765133"/>
    <lineage>
        <taxon>Eukaryota</taxon>
        <taxon>Metazoa</taxon>
        <taxon>Ecdysozoa</taxon>
        <taxon>Arthropoda</taxon>
        <taxon>Hexapoda</taxon>
        <taxon>Insecta</taxon>
        <taxon>Pterygota</taxon>
        <taxon>Neoptera</taxon>
        <taxon>Endopterygota</taxon>
        <taxon>Lepidoptera</taxon>
        <taxon>Glossata</taxon>
        <taxon>Ditrysia</taxon>
        <taxon>Bombycoidea</taxon>
        <taxon>Lasiocampidae</taxon>
        <taxon>Dendrolimus</taxon>
    </lineage>
</organism>
<reference evidence="1 2" key="1">
    <citation type="journal article" date="2021" name="Front. Genet.">
        <title>Chromosome-Level Genome Assembly Reveals Significant Gene Expansion in the Toll and IMD Signaling Pathways of Dendrolimus kikuchii.</title>
        <authorList>
            <person name="Zhou J."/>
            <person name="Wu P."/>
            <person name="Xiong Z."/>
            <person name="Liu N."/>
            <person name="Zhao N."/>
            <person name="Ji M."/>
            <person name="Qiu Y."/>
            <person name="Yang B."/>
        </authorList>
    </citation>
    <scope>NUCLEOTIDE SEQUENCE [LARGE SCALE GENOMIC DNA]</scope>
    <source>
        <strain evidence="1">Ann1</strain>
    </source>
</reference>
<dbReference type="Proteomes" id="UP000824533">
    <property type="component" value="Linkage Group LG26"/>
</dbReference>
<evidence type="ECO:0000313" key="1">
    <source>
        <dbReference type="EMBL" id="KAJ0170723.1"/>
    </source>
</evidence>
<dbReference type="EMBL" id="CM034412">
    <property type="protein sequence ID" value="KAJ0170723.1"/>
    <property type="molecule type" value="Genomic_DNA"/>
</dbReference>
<accession>A0ACC1CGL0</accession>
<name>A0ACC1CGL0_9NEOP</name>
<proteinExistence type="predicted"/>
<comment type="caution">
    <text evidence="1">The sequence shown here is derived from an EMBL/GenBank/DDBJ whole genome shotgun (WGS) entry which is preliminary data.</text>
</comment>
<evidence type="ECO:0000313" key="2">
    <source>
        <dbReference type="Proteomes" id="UP000824533"/>
    </source>
</evidence>